<evidence type="ECO:0000313" key="2">
    <source>
        <dbReference type="Proteomes" id="UP001319870"/>
    </source>
</evidence>
<protein>
    <submittedName>
        <fullName evidence="1">Uncharacterized protein</fullName>
    </submittedName>
</protein>
<sequence length="81" mass="9111">MPTAHERIQVTRDQRVENILALGARRFPDQRPGRVLVGLANERADQLAREAGYPLDTIPVFRSPGRTVTREMVADALDDDE</sequence>
<dbReference type="Proteomes" id="UP001319870">
    <property type="component" value="Unassembled WGS sequence"/>
</dbReference>
<evidence type="ECO:0000313" key="1">
    <source>
        <dbReference type="EMBL" id="MCA5892269.1"/>
    </source>
</evidence>
<reference evidence="1 2" key="1">
    <citation type="submission" date="2021-09" db="EMBL/GenBank/DDBJ databases">
        <title>Isoptericola luteus sp. nov., a novel bacterium isolated from Harbin, the capital city of Heilongjiang province.</title>
        <authorList>
            <person name="Li J."/>
        </authorList>
    </citation>
    <scope>NUCLEOTIDE SEQUENCE [LARGE SCALE GENOMIC DNA]</scope>
    <source>
        <strain evidence="1 2">NEAU-Y5</strain>
    </source>
</reference>
<accession>A0ABS7ZF97</accession>
<name>A0ABS7ZF97_9MICO</name>
<dbReference type="EMBL" id="JAIXCQ010000001">
    <property type="protein sequence ID" value="MCA5892269.1"/>
    <property type="molecule type" value="Genomic_DNA"/>
</dbReference>
<proteinExistence type="predicted"/>
<organism evidence="1 2">
    <name type="scientific">Isoptericola luteus</name>
    <dbReference type="NCBI Taxonomy" id="2879484"/>
    <lineage>
        <taxon>Bacteria</taxon>
        <taxon>Bacillati</taxon>
        <taxon>Actinomycetota</taxon>
        <taxon>Actinomycetes</taxon>
        <taxon>Micrococcales</taxon>
        <taxon>Promicromonosporaceae</taxon>
        <taxon>Isoptericola</taxon>
    </lineage>
</organism>
<dbReference type="RefSeq" id="WP_225564013.1">
    <property type="nucleotide sequence ID" value="NZ_JAIXCQ010000001.1"/>
</dbReference>
<gene>
    <name evidence="1" type="ORF">LEP48_02750</name>
</gene>
<comment type="caution">
    <text evidence="1">The sequence shown here is derived from an EMBL/GenBank/DDBJ whole genome shotgun (WGS) entry which is preliminary data.</text>
</comment>
<keyword evidence="2" id="KW-1185">Reference proteome</keyword>